<sequence length="366" mass="40713">MAIGSPTGGSQASEDELPGNTRLANGEEATFFNTGYLMIGQDLENLARKRRKATPDFELLEPEARPMPARQQCAGLWPSLPDGDAVDQVQRDIPDAWYQLCRVSALLQFIMLMAEKGGFWRRGLHLFGDGSNHEGQSDGYWRHVADTLCDILHKMEATKAEAREHMQKIPLDEFWKVELENLEPIAAEAEQKYHEAMVEQVRQVGLESASSTQQTAQGTVSQPATPQALRARQPGKVRKSQAARPNRTRPRTQKAQESQESQESQKDGSQLRTMIRGNVASRAALNFSEDSKNSGPAMGSSFASTASGKSSRMAYGLNTKSIIDIEKRSLRNQKKKTNQTPASTGVLDGRVDTRKQYRRTQRPRKG</sequence>
<feature type="compositionally biased region" description="Low complexity" evidence="1">
    <location>
        <begin position="299"/>
        <end position="311"/>
    </location>
</feature>
<protein>
    <submittedName>
        <fullName evidence="2">Uncharacterized protein</fullName>
    </submittedName>
</protein>
<name>A0A9P4Y8D7_CRYP1</name>
<organism evidence="2 3">
    <name type="scientific">Cryphonectria parasitica (strain ATCC 38755 / EP155)</name>
    <dbReference type="NCBI Taxonomy" id="660469"/>
    <lineage>
        <taxon>Eukaryota</taxon>
        <taxon>Fungi</taxon>
        <taxon>Dikarya</taxon>
        <taxon>Ascomycota</taxon>
        <taxon>Pezizomycotina</taxon>
        <taxon>Sordariomycetes</taxon>
        <taxon>Sordariomycetidae</taxon>
        <taxon>Diaporthales</taxon>
        <taxon>Cryphonectriaceae</taxon>
        <taxon>Cryphonectria-Endothia species complex</taxon>
        <taxon>Cryphonectria</taxon>
    </lineage>
</organism>
<dbReference type="RefSeq" id="XP_040779260.1">
    <property type="nucleotide sequence ID" value="XM_040925853.1"/>
</dbReference>
<accession>A0A9P4Y8D7</accession>
<feature type="region of interest" description="Disordered" evidence="1">
    <location>
        <begin position="288"/>
        <end position="366"/>
    </location>
</feature>
<feature type="compositionally biased region" description="Polar residues" evidence="1">
    <location>
        <begin position="208"/>
        <end position="225"/>
    </location>
</feature>
<proteinExistence type="predicted"/>
<dbReference type="EMBL" id="MU032345">
    <property type="protein sequence ID" value="KAF3768299.1"/>
    <property type="molecule type" value="Genomic_DNA"/>
</dbReference>
<evidence type="ECO:0000313" key="2">
    <source>
        <dbReference type="EMBL" id="KAF3768299.1"/>
    </source>
</evidence>
<reference evidence="2" key="1">
    <citation type="journal article" date="2020" name="Phytopathology">
        <title>Genome sequence of the chestnut blight fungus Cryphonectria parasitica EP155: A fundamental resource for an archetypical invasive plant pathogen.</title>
        <authorList>
            <person name="Crouch J.A."/>
            <person name="Dawe A."/>
            <person name="Aerts A."/>
            <person name="Barry K."/>
            <person name="Churchill A.C.L."/>
            <person name="Grimwood J."/>
            <person name="Hillman B."/>
            <person name="Milgroom M.G."/>
            <person name="Pangilinan J."/>
            <person name="Smith M."/>
            <person name="Salamov A."/>
            <person name="Schmutz J."/>
            <person name="Yadav J."/>
            <person name="Grigoriev I.V."/>
            <person name="Nuss D."/>
        </authorList>
    </citation>
    <scope>NUCLEOTIDE SEQUENCE</scope>
    <source>
        <strain evidence="2">EP155</strain>
    </source>
</reference>
<keyword evidence="3" id="KW-1185">Reference proteome</keyword>
<comment type="caution">
    <text evidence="2">The sequence shown here is derived from an EMBL/GenBank/DDBJ whole genome shotgun (WGS) entry which is preliminary data.</text>
</comment>
<feature type="compositionally biased region" description="Basic residues" evidence="1">
    <location>
        <begin position="356"/>
        <end position="366"/>
    </location>
</feature>
<dbReference type="OrthoDB" id="10500344at2759"/>
<feature type="region of interest" description="Disordered" evidence="1">
    <location>
        <begin position="1"/>
        <end position="21"/>
    </location>
</feature>
<evidence type="ECO:0000313" key="3">
    <source>
        <dbReference type="Proteomes" id="UP000803844"/>
    </source>
</evidence>
<dbReference type="AlphaFoldDB" id="A0A9P4Y8D7"/>
<evidence type="ECO:0000256" key="1">
    <source>
        <dbReference type="SAM" id="MobiDB-lite"/>
    </source>
</evidence>
<feature type="region of interest" description="Disordered" evidence="1">
    <location>
        <begin position="208"/>
        <end position="271"/>
    </location>
</feature>
<dbReference type="GeneID" id="63842982"/>
<gene>
    <name evidence="2" type="ORF">M406DRAFT_75465</name>
</gene>
<feature type="compositionally biased region" description="Basic residues" evidence="1">
    <location>
        <begin position="233"/>
        <end position="252"/>
    </location>
</feature>
<dbReference type="Proteomes" id="UP000803844">
    <property type="component" value="Unassembled WGS sequence"/>
</dbReference>